<dbReference type="RefSeq" id="WP_211141328.1">
    <property type="nucleotide sequence ID" value="NZ_JAEEGB010000005.1"/>
</dbReference>
<dbReference type="Gene3D" id="3.10.180.10">
    <property type="entry name" value="2,3-Dihydroxybiphenyl 1,2-Dioxygenase, domain 1"/>
    <property type="match status" value="1"/>
</dbReference>
<name>A0A934M5C9_9CLOT</name>
<organism evidence="2 3">
    <name type="scientific">Clostridium aciditolerans</name>
    <dbReference type="NCBI Taxonomy" id="339861"/>
    <lineage>
        <taxon>Bacteria</taxon>
        <taxon>Bacillati</taxon>
        <taxon>Bacillota</taxon>
        <taxon>Clostridia</taxon>
        <taxon>Eubacteriales</taxon>
        <taxon>Clostridiaceae</taxon>
        <taxon>Clostridium</taxon>
    </lineage>
</organism>
<protein>
    <submittedName>
        <fullName evidence="2">VOC family protein</fullName>
    </submittedName>
</protein>
<dbReference type="EMBL" id="JAEEGB010000005">
    <property type="protein sequence ID" value="MBI6871891.1"/>
    <property type="molecule type" value="Genomic_DNA"/>
</dbReference>
<dbReference type="CDD" id="cd06587">
    <property type="entry name" value="VOC"/>
    <property type="match status" value="1"/>
</dbReference>
<reference evidence="2" key="1">
    <citation type="submission" date="2020-12" db="EMBL/GenBank/DDBJ databases">
        <title>Clostridium thailandense sp. nov., a novel acetogenic bacterium isolated from peat land soil in Thailand.</title>
        <authorList>
            <person name="Chaikitkaew S."/>
            <person name="Birkeland N.K."/>
        </authorList>
    </citation>
    <scope>NUCLEOTIDE SEQUENCE</scope>
    <source>
        <strain evidence="2">DSM 17425</strain>
    </source>
</reference>
<dbReference type="PANTHER" id="PTHR21366">
    <property type="entry name" value="GLYOXALASE FAMILY PROTEIN"/>
    <property type="match status" value="1"/>
</dbReference>
<proteinExistence type="predicted"/>
<dbReference type="InterPro" id="IPR037523">
    <property type="entry name" value="VOC_core"/>
</dbReference>
<feature type="domain" description="VOC" evidence="1">
    <location>
        <begin position="5"/>
        <end position="132"/>
    </location>
</feature>
<evidence type="ECO:0000259" key="1">
    <source>
        <dbReference type="PROSITE" id="PS51819"/>
    </source>
</evidence>
<dbReference type="InterPro" id="IPR050383">
    <property type="entry name" value="GlyoxalaseI/FosfomycinResist"/>
</dbReference>
<gene>
    <name evidence="2" type="ORF">I6U51_04115</name>
</gene>
<dbReference type="InterPro" id="IPR004360">
    <property type="entry name" value="Glyas_Fos-R_dOase_dom"/>
</dbReference>
<dbReference type="SUPFAM" id="SSF54593">
    <property type="entry name" value="Glyoxalase/Bleomycin resistance protein/Dihydroxybiphenyl dioxygenase"/>
    <property type="match status" value="1"/>
</dbReference>
<dbReference type="Proteomes" id="UP000622687">
    <property type="component" value="Unassembled WGS sequence"/>
</dbReference>
<dbReference type="Pfam" id="PF00903">
    <property type="entry name" value="Glyoxalase"/>
    <property type="match status" value="1"/>
</dbReference>
<dbReference type="AlphaFoldDB" id="A0A934M5C9"/>
<keyword evidence="3" id="KW-1185">Reference proteome</keyword>
<dbReference type="InterPro" id="IPR029068">
    <property type="entry name" value="Glyas_Bleomycin-R_OHBP_Dase"/>
</dbReference>
<comment type="caution">
    <text evidence="2">The sequence shown here is derived from an EMBL/GenBank/DDBJ whole genome shotgun (WGS) entry which is preliminary data.</text>
</comment>
<dbReference type="PROSITE" id="PS51819">
    <property type="entry name" value="VOC"/>
    <property type="match status" value="1"/>
</dbReference>
<accession>A0A934M5C9</accession>
<evidence type="ECO:0000313" key="2">
    <source>
        <dbReference type="EMBL" id="MBI6871891.1"/>
    </source>
</evidence>
<sequence>MSIKMVHHVCIQTEKYEESLQFYTKILGFELVTETANFHKRNFNTWLRLGTFMIELQTGKKGDKLKSWSSLNEGIVHMCFLVDNVQEEFDRIKKLGYTNFKIKNGEVVYKVEDGYLFKIKAPEGTEIEIRDLPI</sequence>
<evidence type="ECO:0000313" key="3">
    <source>
        <dbReference type="Proteomes" id="UP000622687"/>
    </source>
</evidence>